<dbReference type="GO" id="GO:0004843">
    <property type="term" value="F:cysteine-type deubiquitinase activity"/>
    <property type="evidence" value="ECO:0007669"/>
    <property type="project" value="UniProtKB-EC"/>
</dbReference>
<organism evidence="15 16">
    <name type="scientific">Phaseolus coccineus</name>
    <name type="common">Scarlet runner bean</name>
    <name type="synonym">Phaseolus multiflorus</name>
    <dbReference type="NCBI Taxonomy" id="3886"/>
    <lineage>
        <taxon>Eukaryota</taxon>
        <taxon>Viridiplantae</taxon>
        <taxon>Streptophyta</taxon>
        <taxon>Embryophyta</taxon>
        <taxon>Tracheophyta</taxon>
        <taxon>Spermatophyta</taxon>
        <taxon>Magnoliopsida</taxon>
        <taxon>eudicotyledons</taxon>
        <taxon>Gunneridae</taxon>
        <taxon>Pentapetalae</taxon>
        <taxon>rosids</taxon>
        <taxon>fabids</taxon>
        <taxon>Fabales</taxon>
        <taxon>Fabaceae</taxon>
        <taxon>Papilionoideae</taxon>
        <taxon>50 kb inversion clade</taxon>
        <taxon>NPAAA clade</taxon>
        <taxon>indigoferoid/millettioid clade</taxon>
        <taxon>Phaseoleae</taxon>
        <taxon>Phaseolus</taxon>
    </lineage>
</organism>
<dbReference type="PROSITE" id="PS50235">
    <property type="entry name" value="USP_3"/>
    <property type="match status" value="1"/>
</dbReference>
<evidence type="ECO:0000313" key="15">
    <source>
        <dbReference type="EMBL" id="KAK7352979.1"/>
    </source>
</evidence>
<dbReference type="PROSITE" id="PS01360">
    <property type="entry name" value="ZF_MYND_1"/>
    <property type="match status" value="1"/>
</dbReference>
<accession>A0AAN9ME81</accession>
<keyword evidence="4" id="KW-0645">Protease</keyword>
<dbReference type="AlphaFoldDB" id="A0AAN9ME81"/>
<dbReference type="InterPro" id="IPR038765">
    <property type="entry name" value="Papain-like_cys_pep_sf"/>
</dbReference>
<feature type="compositionally biased region" description="Low complexity" evidence="12">
    <location>
        <begin position="428"/>
        <end position="438"/>
    </location>
</feature>
<dbReference type="Pfam" id="PF01753">
    <property type="entry name" value="zf-MYND"/>
    <property type="match status" value="1"/>
</dbReference>
<dbReference type="InterPro" id="IPR050164">
    <property type="entry name" value="Peptidase_C19"/>
</dbReference>
<comment type="similarity">
    <text evidence="2">Belongs to the peptidase C19 family.</text>
</comment>
<dbReference type="GO" id="GO:0006508">
    <property type="term" value="P:proteolysis"/>
    <property type="evidence" value="ECO:0007669"/>
    <property type="project" value="UniProtKB-KW"/>
</dbReference>
<dbReference type="Proteomes" id="UP001374584">
    <property type="component" value="Unassembled WGS sequence"/>
</dbReference>
<dbReference type="EMBL" id="JAYMYR010000007">
    <property type="protein sequence ID" value="KAK7352979.1"/>
    <property type="molecule type" value="Genomic_DNA"/>
</dbReference>
<keyword evidence="6 11" id="KW-0863">Zinc-finger</keyword>
<protein>
    <recommendedName>
        <fullName evidence="3">ubiquitinyl hydrolase 1</fullName>
        <ecNumber evidence="3">3.4.19.12</ecNumber>
    </recommendedName>
</protein>
<feature type="domain" description="MYND-type" evidence="14">
    <location>
        <begin position="76"/>
        <end position="113"/>
    </location>
</feature>
<dbReference type="GO" id="GO:0005829">
    <property type="term" value="C:cytosol"/>
    <property type="evidence" value="ECO:0007669"/>
    <property type="project" value="TreeGrafter"/>
</dbReference>
<feature type="region of interest" description="Disordered" evidence="12">
    <location>
        <begin position="1071"/>
        <end position="1091"/>
    </location>
</feature>
<evidence type="ECO:0000256" key="8">
    <source>
        <dbReference type="ARBA" id="ARBA00022801"/>
    </source>
</evidence>
<feature type="compositionally biased region" description="Polar residues" evidence="12">
    <location>
        <begin position="373"/>
        <end position="416"/>
    </location>
</feature>
<evidence type="ECO:0000256" key="1">
    <source>
        <dbReference type="ARBA" id="ARBA00000707"/>
    </source>
</evidence>
<feature type="compositionally biased region" description="Polar residues" evidence="12">
    <location>
        <begin position="292"/>
        <end position="305"/>
    </location>
</feature>
<keyword evidence="16" id="KW-1185">Reference proteome</keyword>
<dbReference type="PANTHER" id="PTHR24006">
    <property type="entry name" value="UBIQUITIN CARBOXYL-TERMINAL HYDROLASE"/>
    <property type="match status" value="1"/>
</dbReference>
<comment type="catalytic activity">
    <reaction evidence="1">
        <text>Thiol-dependent hydrolysis of ester, thioester, amide, peptide and isopeptide bonds formed by the C-terminal Gly of ubiquitin (a 76-residue protein attached to proteins as an intracellular targeting signal).</text>
        <dbReference type="EC" id="3.4.19.12"/>
    </reaction>
</comment>
<gene>
    <name evidence="15" type="ORF">VNO80_18411</name>
</gene>
<keyword evidence="10" id="KW-0862">Zinc</keyword>
<name>A0AAN9ME81_PHACN</name>
<keyword evidence="5" id="KW-0479">Metal-binding</keyword>
<feature type="compositionally biased region" description="Basic and acidic residues" evidence="12">
    <location>
        <begin position="417"/>
        <end position="427"/>
    </location>
</feature>
<evidence type="ECO:0000256" key="7">
    <source>
        <dbReference type="ARBA" id="ARBA00022786"/>
    </source>
</evidence>
<evidence type="ECO:0000256" key="5">
    <source>
        <dbReference type="ARBA" id="ARBA00022723"/>
    </source>
</evidence>
<evidence type="ECO:0000256" key="11">
    <source>
        <dbReference type="PROSITE-ProRule" id="PRU00134"/>
    </source>
</evidence>
<dbReference type="GO" id="GO:0008270">
    <property type="term" value="F:zinc ion binding"/>
    <property type="evidence" value="ECO:0007669"/>
    <property type="project" value="UniProtKB-KW"/>
</dbReference>
<reference evidence="15 16" key="1">
    <citation type="submission" date="2024-01" db="EMBL/GenBank/DDBJ databases">
        <title>The genomes of 5 underutilized Papilionoideae crops provide insights into root nodulation and disease resistanc.</title>
        <authorList>
            <person name="Jiang F."/>
        </authorList>
    </citation>
    <scope>NUCLEOTIDE SEQUENCE [LARGE SCALE GENOMIC DNA]</scope>
    <source>
        <strain evidence="15">JINMINGXINNONG_FW02</strain>
        <tissue evidence="15">Leaves</tissue>
    </source>
</reference>
<dbReference type="Gene3D" id="3.90.70.10">
    <property type="entry name" value="Cysteine proteinases"/>
    <property type="match status" value="1"/>
</dbReference>
<dbReference type="InterPro" id="IPR002893">
    <property type="entry name" value="Znf_MYND"/>
</dbReference>
<evidence type="ECO:0000313" key="16">
    <source>
        <dbReference type="Proteomes" id="UP001374584"/>
    </source>
</evidence>
<proteinExistence type="inferred from homology"/>
<sequence>MRVTGDLGFSSLILLVLCLVLPVIGLVISRRWQVSEAKKGEIRRLLVLAAEETARAEKEASFAYNTAVSAAPSNQCAVCYFPATARCAQCKSVRYCSFECQTVHWRQGHKLECGPTSTIHRSYDVTSDLGSKVVEQGYSGIYGEKSECESTECKSSFEKPPISDICFSPGVLSGNDENIRFESHAEGNITDSNSDLSSNSFSGFSASTGASDSSDDSSVCESIISNEHDRSEGHIFVDSTLDIPDNTNDNSAGVTMSSSPKFATLVDSIDGFSTMHKLNHIGPGFSKDESKFASNGNSGSSVYKGNTIDPSTVFSGFWDKALDGIKDDSKNDTHPSSSDKSAGKRTVSESSFHFSLSAIPPSHVRDTKMKGSVSDNAFPNCIGSENDNMNSSKGRNFSFPNSKVSNIRSYVTPSGSESDHLESKDSSRPPLSSFSLQSSSVGKDSVCADALSIHNLQSTGTEVSNHVVENNCSTLKSTEISCLKLDHADSNLASETKEHSHTSTKHGNNDVEFGTRAVTSSRVASCSANSKSGIKTSVLKVVDQFRGSNMSKHFPLSVGSDIGERHNDKVFFPYELFVKLYNSNKVELCPFGLINCGNSCYANAVLQCLAFTPPLTAYLLQGLHSKSCANKKWCFTCEFERLILKSKDTKSSVSPKSIISHLQNIGSQLTNGREEDAHEFLRHVIDTMQSVCLMEAGVNASGSLVEDTSLMGLTFGGYLRSKIKCMKCGGKSERQERMMDLTVEIEGEITTLLEALQRFTSTETLDGENKYHCVRCKSYEKAKKKLTVSEAPNVLTVALKRFQYGKFGKLNKPIKFPEILNLAPFMSGTSDKSPVYRLYGVVVHLDTMNAAFSGHYVCYVKNIQNRWFEVDDSVPAVADAVECYEAEAIPKMPYELRHPLVSLVSSQTSLCLSYVDVDVASVFSGNCVCHLIATIKLKEFMQRYTNDKDGARGSAGLEALQASFLPKSFCSGMKVTAVELERVLTKGAYMLLYARCSPRAPRLIRNRMLSSDSKSKVSRKTLATKARYISTNFGVAENVDSSISPDGSPALESFYSKFHHLKKILEEDSSSDSSSLISSNSDEGSCSTDSTCDSASTDDFTDYLFGDSGNGWSSVWKSSDSDSSWSSSSSPLNSRHSPLSDMDRYDSCLHFNTTSQHRGLDSCRISSKISSRESDSFVKVGSNLWNDTECGVLCTKYRRN</sequence>
<evidence type="ECO:0000256" key="4">
    <source>
        <dbReference type="ARBA" id="ARBA00022670"/>
    </source>
</evidence>
<dbReference type="PROSITE" id="PS00972">
    <property type="entry name" value="USP_1"/>
    <property type="match status" value="1"/>
</dbReference>
<feature type="region of interest" description="Disordered" evidence="12">
    <location>
        <begin position="286"/>
        <end position="305"/>
    </location>
</feature>
<dbReference type="InterPro" id="IPR018200">
    <property type="entry name" value="USP_CS"/>
</dbReference>
<dbReference type="SUPFAM" id="SSF54001">
    <property type="entry name" value="Cysteine proteinases"/>
    <property type="match status" value="1"/>
</dbReference>
<evidence type="ECO:0000256" key="3">
    <source>
        <dbReference type="ARBA" id="ARBA00012759"/>
    </source>
</evidence>
<evidence type="ECO:0000256" key="6">
    <source>
        <dbReference type="ARBA" id="ARBA00022771"/>
    </source>
</evidence>
<dbReference type="InterPro" id="IPR028889">
    <property type="entry name" value="USP"/>
</dbReference>
<evidence type="ECO:0000256" key="2">
    <source>
        <dbReference type="ARBA" id="ARBA00009085"/>
    </source>
</evidence>
<dbReference type="FunFam" id="3.90.70.10:FF:000026">
    <property type="entry name" value="Ubiquitin carboxyl-terminal hydrolase 15"/>
    <property type="match status" value="1"/>
</dbReference>
<dbReference type="SUPFAM" id="SSF144232">
    <property type="entry name" value="HIT/MYND zinc finger-like"/>
    <property type="match status" value="1"/>
</dbReference>
<feature type="region of interest" description="Disordered" evidence="12">
    <location>
        <begin position="363"/>
        <end position="438"/>
    </location>
</feature>
<evidence type="ECO:0000256" key="9">
    <source>
        <dbReference type="ARBA" id="ARBA00022807"/>
    </source>
</evidence>
<feature type="region of interest" description="Disordered" evidence="12">
    <location>
        <begin position="326"/>
        <end position="346"/>
    </location>
</feature>
<keyword evidence="8" id="KW-0378">Hydrolase</keyword>
<dbReference type="GO" id="GO:0005634">
    <property type="term" value="C:nucleus"/>
    <property type="evidence" value="ECO:0007669"/>
    <property type="project" value="TreeGrafter"/>
</dbReference>
<comment type="caution">
    <text evidence="15">The sequence shown here is derived from an EMBL/GenBank/DDBJ whole genome shotgun (WGS) entry which is preliminary data.</text>
</comment>
<feature type="domain" description="USP" evidence="13">
    <location>
        <begin position="591"/>
        <end position="901"/>
    </location>
</feature>
<dbReference type="EC" id="3.4.19.12" evidence="3"/>
<dbReference type="Gene3D" id="6.10.140.2220">
    <property type="match status" value="1"/>
</dbReference>
<dbReference type="GO" id="GO:0016579">
    <property type="term" value="P:protein deubiquitination"/>
    <property type="evidence" value="ECO:0007669"/>
    <property type="project" value="InterPro"/>
</dbReference>
<keyword evidence="9" id="KW-0788">Thiol protease</keyword>
<dbReference type="PANTHER" id="PTHR24006:SF857">
    <property type="entry name" value="UBIQUITIN CARBOXY-TERMINAL HYDROLASE"/>
    <property type="match status" value="1"/>
</dbReference>
<evidence type="ECO:0000256" key="10">
    <source>
        <dbReference type="ARBA" id="ARBA00022833"/>
    </source>
</evidence>
<keyword evidence="7" id="KW-0833">Ubl conjugation pathway</keyword>
<evidence type="ECO:0000259" key="13">
    <source>
        <dbReference type="PROSITE" id="PS50235"/>
    </source>
</evidence>
<evidence type="ECO:0000256" key="12">
    <source>
        <dbReference type="SAM" id="MobiDB-lite"/>
    </source>
</evidence>
<dbReference type="InterPro" id="IPR001394">
    <property type="entry name" value="Peptidase_C19_UCH"/>
</dbReference>
<dbReference type="FunFam" id="6.10.140.2220:FF:000006">
    <property type="entry name" value="Ubiquitin carboxyl-terminal hydrolase 15"/>
    <property type="match status" value="1"/>
</dbReference>
<dbReference type="PROSITE" id="PS50865">
    <property type="entry name" value="ZF_MYND_2"/>
    <property type="match status" value="1"/>
</dbReference>
<dbReference type="Pfam" id="PF00443">
    <property type="entry name" value="UCH"/>
    <property type="match status" value="1"/>
</dbReference>
<evidence type="ECO:0000259" key="14">
    <source>
        <dbReference type="PROSITE" id="PS50865"/>
    </source>
</evidence>